<evidence type="ECO:0000256" key="3">
    <source>
        <dbReference type="ARBA" id="ARBA00022723"/>
    </source>
</evidence>
<gene>
    <name evidence="9" type="primary">cobG</name>
    <name evidence="9" type="ORF">GKQ51_22465</name>
</gene>
<evidence type="ECO:0000256" key="5">
    <source>
        <dbReference type="ARBA" id="ARBA00023004"/>
    </source>
</evidence>
<dbReference type="GO" id="GO:0043818">
    <property type="term" value="F:precorrin-3B synthase activity"/>
    <property type="evidence" value="ECO:0007669"/>
    <property type="project" value="UniProtKB-EC"/>
</dbReference>
<evidence type="ECO:0000313" key="10">
    <source>
        <dbReference type="Proteomes" id="UP000596192"/>
    </source>
</evidence>
<dbReference type="SUPFAM" id="SSF56014">
    <property type="entry name" value="Nitrite and sulphite reductase 4Fe-4S domain-like"/>
    <property type="match status" value="2"/>
</dbReference>
<dbReference type="InterPro" id="IPR005117">
    <property type="entry name" value="NiRdtase/SiRdtase_haem-b_fer"/>
</dbReference>
<dbReference type="PANTHER" id="PTHR32439">
    <property type="entry name" value="FERREDOXIN--NITRITE REDUCTASE, CHLOROPLASTIC"/>
    <property type="match status" value="1"/>
</dbReference>
<name>A0AAP9YIA5_9GAMM</name>
<dbReference type="InterPro" id="IPR006067">
    <property type="entry name" value="NO2/SO3_Rdtase_4Fe4S_dom"/>
</dbReference>
<dbReference type="GO" id="GO:0051539">
    <property type="term" value="F:4 iron, 4 sulfur cluster binding"/>
    <property type="evidence" value="ECO:0007669"/>
    <property type="project" value="UniProtKB-KW"/>
</dbReference>
<sequence>MLEVWSPRLFARCDLVDDTLGSVLSPAPRPSACPGLLRIVPALDGGICRIKLACGCLEADQAHAIGEAASRHASGVIELTNRSNLQLRGVRTGHEAPLIAALLAAGLGPSTPGADDVRNLLVSPAMGLDANSEADVAAVAKAILELLQARPAFHSLSPKFALQLDGGERLAMLDHPHDLWLALMPGGTRLAFGLAGCPTDAPLAAVPLEQAPALVEAALALFLELAQPEQTRMRHLLANLPKETFLDCLQSQLAFALPRDPAVLNWRRARTMTTAPLGILAQRQPGLFLLGAMPTLSRLDSSQLHALAELARSRGDGTLRFTPWQSLMLPNVAQAHAAKALRQLGMIGLHIDDSEPLTGLIACTGSAGCAKGLADTKADALRLAHRLHQGTARPQVHLSGCPRSCAAAHVAPLTLLARPGGRYQLYQRTASGAGLGRLLADSLSIDEAADRLT</sequence>
<dbReference type="InterPro" id="IPR051329">
    <property type="entry name" value="NIR_SIR_4Fe-4S"/>
</dbReference>
<dbReference type="InterPro" id="IPR036136">
    <property type="entry name" value="Nit/Sulf_reduc_fer-like_dom_sf"/>
</dbReference>
<dbReference type="SUPFAM" id="SSF55124">
    <property type="entry name" value="Nitrite/Sulfite reductase N-terminal domain-like"/>
    <property type="match status" value="2"/>
</dbReference>
<keyword evidence="6" id="KW-0411">Iron-sulfur</keyword>
<dbReference type="PANTHER" id="PTHR32439:SF9">
    <property type="entry name" value="BLR3264 PROTEIN"/>
    <property type="match status" value="1"/>
</dbReference>
<keyword evidence="3" id="KW-0479">Metal-binding</keyword>
<keyword evidence="5" id="KW-0408">Iron</keyword>
<evidence type="ECO:0000256" key="6">
    <source>
        <dbReference type="ARBA" id="ARBA00023014"/>
    </source>
</evidence>
<evidence type="ECO:0000256" key="1">
    <source>
        <dbReference type="ARBA" id="ARBA00022485"/>
    </source>
</evidence>
<feature type="domain" description="Nitrite/Sulfite reductase ferredoxin-like" evidence="8">
    <location>
        <begin position="282"/>
        <end position="345"/>
    </location>
</feature>
<dbReference type="NCBIfam" id="TIGR02435">
    <property type="entry name" value="CobG"/>
    <property type="match status" value="1"/>
</dbReference>
<dbReference type="Pfam" id="PF01077">
    <property type="entry name" value="NIR_SIR"/>
    <property type="match status" value="1"/>
</dbReference>
<evidence type="ECO:0000313" key="9">
    <source>
        <dbReference type="EMBL" id="QQE91236.1"/>
    </source>
</evidence>
<dbReference type="AlphaFoldDB" id="A0AAP9YIA5"/>
<dbReference type="Pfam" id="PF03460">
    <property type="entry name" value="NIR_SIR_ferr"/>
    <property type="match status" value="2"/>
</dbReference>
<keyword evidence="2" id="KW-0349">Heme</keyword>
<dbReference type="Gene3D" id="3.90.480.10">
    <property type="entry name" value="Sulfite Reductase Hemoprotein,Domain 2"/>
    <property type="match status" value="1"/>
</dbReference>
<dbReference type="EC" id="1.14.13.83" evidence="9"/>
<dbReference type="Proteomes" id="UP000596192">
    <property type="component" value="Plasmid unnamed1"/>
</dbReference>
<feature type="domain" description="Nitrite/Sulfite reductase ferredoxin-like" evidence="8">
    <location>
        <begin position="47"/>
        <end position="104"/>
    </location>
</feature>
<dbReference type="InterPro" id="IPR045854">
    <property type="entry name" value="NO2/SO3_Rdtase_4Fe4S_sf"/>
</dbReference>
<dbReference type="InterPro" id="IPR012798">
    <property type="entry name" value="Cbl_synth_CobG-like"/>
</dbReference>
<dbReference type="GO" id="GO:0020037">
    <property type="term" value="F:heme binding"/>
    <property type="evidence" value="ECO:0007669"/>
    <property type="project" value="InterPro"/>
</dbReference>
<dbReference type="Gene3D" id="3.30.413.10">
    <property type="entry name" value="Sulfite Reductase Hemoprotein, domain 1"/>
    <property type="match status" value="2"/>
</dbReference>
<accession>A0AAP9YIA5</accession>
<geneLocation type="plasmid" evidence="9 10">
    <name>unnamed1</name>
</geneLocation>
<keyword evidence="9" id="KW-0614">Plasmid</keyword>
<protein>
    <submittedName>
        <fullName evidence="9">Precorrin-3B synthase</fullName>
        <ecNumber evidence="9">1.14.13.83</ecNumber>
    </submittedName>
</protein>
<proteinExistence type="predicted"/>
<feature type="domain" description="Nitrite/sulphite reductase 4Fe-4S" evidence="7">
    <location>
        <begin position="114"/>
        <end position="253"/>
    </location>
</feature>
<evidence type="ECO:0000256" key="4">
    <source>
        <dbReference type="ARBA" id="ARBA00023002"/>
    </source>
</evidence>
<organism evidence="9 10">
    <name type="scientific">Azotobacter chroococcum</name>
    <dbReference type="NCBI Taxonomy" id="353"/>
    <lineage>
        <taxon>Bacteria</taxon>
        <taxon>Pseudomonadati</taxon>
        <taxon>Pseudomonadota</taxon>
        <taxon>Gammaproteobacteria</taxon>
        <taxon>Pseudomonadales</taxon>
        <taxon>Pseudomonadaceae</taxon>
        <taxon>Azotobacter</taxon>
    </lineage>
</organism>
<dbReference type="GO" id="GO:0046872">
    <property type="term" value="F:metal ion binding"/>
    <property type="evidence" value="ECO:0007669"/>
    <property type="project" value="UniProtKB-KW"/>
</dbReference>
<evidence type="ECO:0000256" key="2">
    <source>
        <dbReference type="ARBA" id="ARBA00022617"/>
    </source>
</evidence>
<reference evidence="9 10" key="1">
    <citation type="submission" date="2020-12" db="EMBL/GenBank/DDBJ databases">
        <title>Genomic Analysis and Response surface optimization of nitrogen-fixing conditions for A. chroococcum strain HR1, Isolation from rhizosphere soil.</title>
        <authorList>
            <person name="Li J."/>
            <person name="Yang H."/>
            <person name="Liu H."/>
            <person name="Wang C."/>
            <person name="Tian Y."/>
            <person name="Lu X.Y."/>
        </authorList>
    </citation>
    <scope>NUCLEOTIDE SEQUENCE [LARGE SCALE GENOMIC DNA]</scope>
    <source>
        <strain evidence="9 10">HR1</strain>
        <plasmid evidence="9 10">unnamed1</plasmid>
    </source>
</reference>
<keyword evidence="1" id="KW-0004">4Fe-4S</keyword>
<evidence type="ECO:0000259" key="7">
    <source>
        <dbReference type="Pfam" id="PF01077"/>
    </source>
</evidence>
<keyword evidence="4 9" id="KW-0560">Oxidoreductase</keyword>
<dbReference type="EMBL" id="CP066311">
    <property type="protein sequence ID" value="QQE91236.1"/>
    <property type="molecule type" value="Genomic_DNA"/>
</dbReference>
<evidence type="ECO:0000259" key="8">
    <source>
        <dbReference type="Pfam" id="PF03460"/>
    </source>
</evidence>